<accession>A0A2R5G138</accession>
<keyword evidence="1" id="KW-0175">Coiled coil</keyword>
<reference evidence="2 3" key="1">
    <citation type="submission" date="2017-06" db="EMBL/GenBank/DDBJ databases">
        <title>Genome sequencing of cyanobaciteial culture collection at National Institute for Environmental Studies (NIES).</title>
        <authorList>
            <person name="Hirose Y."/>
            <person name="Shimura Y."/>
            <person name="Fujisawa T."/>
            <person name="Nakamura Y."/>
            <person name="Kawachi M."/>
        </authorList>
    </citation>
    <scope>NUCLEOTIDE SEQUENCE [LARGE SCALE GENOMIC DNA]</scope>
    <source>
        <strain evidence="2 3">NIES-4072</strain>
    </source>
</reference>
<organism evidence="2 3">
    <name type="scientific">Nostoc commune NIES-4072</name>
    <dbReference type="NCBI Taxonomy" id="2005467"/>
    <lineage>
        <taxon>Bacteria</taxon>
        <taxon>Bacillati</taxon>
        <taxon>Cyanobacteriota</taxon>
        <taxon>Cyanophyceae</taxon>
        <taxon>Nostocales</taxon>
        <taxon>Nostocaceae</taxon>
        <taxon>Nostoc</taxon>
    </lineage>
</organism>
<protein>
    <submittedName>
        <fullName evidence="2">Uncharacterized protein</fullName>
    </submittedName>
</protein>
<dbReference type="AlphaFoldDB" id="A0A2R5G138"/>
<sequence>MIFVWVFLYNIHVLHRCRTYEKDEKGYSRIQGKFTLKNDDYREVRSLRLTDDTWKKLGIASECLGLTRADYLEEIIQRELLPCNTWKGSEPLPSITRQEVELERLKAQVQNLQKENSAQRERSAVTFIYDIVDFDAIRDRTLFELKLGRQASGYKTAQKALDKMIAELKFLVDSL</sequence>
<evidence type="ECO:0000256" key="1">
    <source>
        <dbReference type="SAM" id="Coils"/>
    </source>
</evidence>
<dbReference type="Proteomes" id="UP000245124">
    <property type="component" value="Unassembled WGS sequence"/>
</dbReference>
<keyword evidence="3" id="KW-1185">Reference proteome</keyword>
<evidence type="ECO:0000313" key="2">
    <source>
        <dbReference type="EMBL" id="GBG23428.1"/>
    </source>
</evidence>
<comment type="caution">
    <text evidence="2">The sequence shown here is derived from an EMBL/GenBank/DDBJ whole genome shotgun (WGS) entry which is preliminary data.</text>
</comment>
<dbReference type="EMBL" id="BDUD01000002">
    <property type="protein sequence ID" value="GBG23428.1"/>
    <property type="molecule type" value="Genomic_DNA"/>
</dbReference>
<gene>
    <name evidence="2" type="ORF">NIES4072_71400</name>
</gene>
<feature type="coiled-coil region" evidence="1">
    <location>
        <begin position="95"/>
        <end position="122"/>
    </location>
</feature>
<name>A0A2R5G138_NOSCO</name>
<evidence type="ECO:0000313" key="3">
    <source>
        <dbReference type="Proteomes" id="UP000245124"/>
    </source>
</evidence>
<proteinExistence type="predicted"/>